<organism evidence="7 8">
    <name type="scientific">Paenibacillus konkukensis</name>
    <dbReference type="NCBI Taxonomy" id="2020716"/>
    <lineage>
        <taxon>Bacteria</taxon>
        <taxon>Bacillati</taxon>
        <taxon>Bacillota</taxon>
        <taxon>Bacilli</taxon>
        <taxon>Bacillales</taxon>
        <taxon>Paenibacillaceae</taxon>
        <taxon>Paenibacillus</taxon>
    </lineage>
</organism>
<protein>
    <submittedName>
        <fullName evidence="7">Lipoprotein LipO</fullName>
    </submittedName>
</protein>
<sequence>MRKSSKDLKWISAICTLALAGSVMAGCSSGSKATDTGGAAADSAETSQQPVKITIMADLQTTEVPSDKIEKILEQKTNSELEIQWVPDGSYDEKFQAAFATGSLPQVVYLKNQASFVLMRDAIKNGQFWEIGPYLKDYPNLKGLDQNVLKNTEVGGKIYTLYQERQPARSGLIYRKDWADKLGIPAPQTVDDIYNMLKKFKEADLAGGNKTIPLADRNDLIYGSFKTISMYFGTPNGWGVQDGKLIPDFMTNGYMDTLKFYKKLRDEGLINQDFPVTSKTDQQNLMYTGRAGVYIGTMGDVKTMQEKTEKNLPEAKYDVLNDIKDGSGKNVTWGLSGYGTVVLFPKSSVKTEKDLKAILNVMDKFYSPEIADLLKYGVEGEHYTKKDGKVLPSTDSKLVEKEVRPYLNMALYETTNVTPSFYTLPVAEKANNLSNAAVKFMVTDPSVSLDSKTYNEKGARLQDQIKDATYQFIMGKIDEAGYQAAVKKWQNDGGQKIIDEFNEQYKSNVGK</sequence>
<evidence type="ECO:0000256" key="3">
    <source>
        <dbReference type="ARBA" id="ARBA00023136"/>
    </source>
</evidence>
<dbReference type="PROSITE" id="PS51257">
    <property type="entry name" value="PROKAR_LIPOPROTEIN"/>
    <property type="match status" value="1"/>
</dbReference>
<accession>A0ABY4RPZ0</accession>
<proteinExistence type="predicted"/>
<reference evidence="7" key="2">
    <citation type="journal article" date="2021" name="J Anim Sci Technol">
        <title>Complete genome sequence of Paenibacillus konkukensis sp. nov. SK3146 as a potential probiotic strain.</title>
        <authorList>
            <person name="Jung H.I."/>
            <person name="Park S."/>
            <person name="Niu K.M."/>
            <person name="Lee S.W."/>
            <person name="Kothari D."/>
            <person name="Yi K.J."/>
            <person name="Kim S.K."/>
        </authorList>
    </citation>
    <scope>NUCLEOTIDE SEQUENCE</scope>
    <source>
        <strain evidence="7">SK3146</strain>
    </source>
</reference>
<dbReference type="PANTHER" id="PTHR43649:SF33">
    <property type="entry name" value="POLYGALACTURONAN_RHAMNOGALACTURONAN-BINDING PROTEIN YTCQ"/>
    <property type="match status" value="1"/>
</dbReference>
<dbReference type="Pfam" id="PF01547">
    <property type="entry name" value="SBP_bac_1"/>
    <property type="match status" value="1"/>
</dbReference>
<feature type="chain" id="PRO_5047469124" evidence="6">
    <location>
        <begin position="26"/>
        <end position="511"/>
    </location>
</feature>
<reference evidence="7" key="1">
    <citation type="submission" date="2018-02" db="EMBL/GenBank/DDBJ databases">
        <authorList>
            <person name="Kim S.-K."/>
            <person name="Jung H.-I."/>
            <person name="Lee S.-W."/>
        </authorList>
    </citation>
    <scope>NUCLEOTIDE SEQUENCE</scope>
    <source>
        <strain evidence="7">SK3146</strain>
    </source>
</reference>
<dbReference type="EMBL" id="CP027059">
    <property type="protein sequence ID" value="UQZ84092.1"/>
    <property type="molecule type" value="Genomic_DNA"/>
</dbReference>
<evidence type="ECO:0000256" key="5">
    <source>
        <dbReference type="ARBA" id="ARBA00023288"/>
    </source>
</evidence>
<dbReference type="SUPFAM" id="SSF53850">
    <property type="entry name" value="Periplasmic binding protein-like II"/>
    <property type="match status" value="1"/>
</dbReference>
<evidence type="ECO:0000256" key="4">
    <source>
        <dbReference type="ARBA" id="ARBA00023139"/>
    </source>
</evidence>
<keyword evidence="2 6" id="KW-0732">Signal</keyword>
<evidence type="ECO:0000313" key="7">
    <source>
        <dbReference type="EMBL" id="UQZ84092.1"/>
    </source>
</evidence>
<evidence type="ECO:0000256" key="1">
    <source>
        <dbReference type="ARBA" id="ARBA00022475"/>
    </source>
</evidence>
<dbReference type="PANTHER" id="PTHR43649">
    <property type="entry name" value="ARABINOSE-BINDING PROTEIN-RELATED"/>
    <property type="match status" value="1"/>
</dbReference>
<keyword evidence="1" id="KW-1003">Cell membrane</keyword>
<keyword evidence="5 7" id="KW-0449">Lipoprotein</keyword>
<dbReference type="Gene3D" id="3.40.190.10">
    <property type="entry name" value="Periplasmic binding protein-like II"/>
    <property type="match status" value="2"/>
</dbReference>
<dbReference type="Proteomes" id="UP001057134">
    <property type="component" value="Chromosome"/>
</dbReference>
<feature type="signal peptide" evidence="6">
    <location>
        <begin position="1"/>
        <end position="25"/>
    </location>
</feature>
<dbReference type="InterPro" id="IPR006059">
    <property type="entry name" value="SBP"/>
</dbReference>
<gene>
    <name evidence="7" type="primary">lipO_53</name>
    <name evidence="7" type="ORF">SK3146_03325</name>
</gene>
<keyword evidence="8" id="KW-1185">Reference proteome</keyword>
<dbReference type="RefSeq" id="WP_249866035.1">
    <property type="nucleotide sequence ID" value="NZ_CP027059.1"/>
</dbReference>
<name>A0ABY4RPZ0_9BACL</name>
<keyword evidence="4" id="KW-0564">Palmitate</keyword>
<evidence type="ECO:0000256" key="6">
    <source>
        <dbReference type="SAM" id="SignalP"/>
    </source>
</evidence>
<dbReference type="CDD" id="cd13580">
    <property type="entry name" value="PBP2_AlgQ_like_1"/>
    <property type="match status" value="1"/>
</dbReference>
<dbReference type="InterPro" id="IPR050490">
    <property type="entry name" value="Bact_solute-bd_prot1"/>
</dbReference>
<keyword evidence="3" id="KW-0472">Membrane</keyword>
<evidence type="ECO:0000313" key="8">
    <source>
        <dbReference type="Proteomes" id="UP001057134"/>
    </source>
</evidence>
<evidence type="ECO:0000256" key="2">
    <source>
        <dbReference type="ARBA" id="ARBA00022729"/>
    </source>
</evidence>